<dbReference type="Proteomes" id="UP000318017">
    <property type="component" value="Chromosome"/>
</dbReference>
<dbReference type="InterPro" id="IPR008979">
    <property type="entry name" value="Galactose-bd-like_sf"/>
</dbReference>
<accession>A0A518G1T4</accession>
<organism evidence="1 2">
    <name type="scientific">Aureliella helgolandensis</name>
    <dbReference type="NCBI Taxonomy" id="2527968"/>
    <lineage>
        <taxon>Bacteria</taxon>
        <taxon>Pseudomonadati</taxon>
        <taxon>Planctomycetota</taxon>
        <taxon>Planctomycetia</taxon>
        <taxon>Pirellulales</taxon>
        <taxon>Pirellulaceae</taxon>
        <taxon>Aureliella</taxon>
    </lineage>
</organism>
<name>A0A518G1T4_9BACT</name>
<dbReference type="AlphaFoldDB" id="A0A518G1T4"/>
<keyword evidence="2" id="KW-1185">Reference proteome</keyword>
<evidence type="ECO:0000313" key="2">
    <source>
        <dbReference type="Proteomes" id="UP000318017"/>
    </source>
</evidence>
<proteinExistence type="predicted"/>
<evidence type="ECO:0000313" key="1">
    <source>
        <dbReference type="EMBL" id="QDV22490.1"/>
    </source>
</evidence>
<dbReference type="EMBL" id="CP036298">
    <property type="protein sequence ID" value="QDV22490.1"/>
    <property type="molecule type" value="Genomic_DNA"/>
</dbReference>
<sequence>MLGVPDPIRAFRCYPLMNNNMHRSHGSPSVGYLILSLLGVLMQRSVHAEWRELPTAPVYNLSLRTDSTPDLSDIDSYLRSITSQHATAQDKAIAIWRWSQRMRKQTSNPIEDGQHVLDPIVLFNNFGHCNCGIISGLNNTFWLNMGWRAHYVQLGDHTVCETSWDDGKSWHMFDASMSFYCFNDTGQVAGVAEIEKNPHYYLRNFAPEVGTNPVQDINDHQGWRQASDRPVHYHRTLANGYDSFKAPNSISGGGLHAQWGQRFAINLRENEHYTRYFGHLAEVDKSRTFRPLETGKDPEGQHRHLGIRANGVWRYAPDLRSRFADQLVYDSAGVTFGDARSGFAIKPADANAAGTLLLRIPASNVVTSAKLSLEVSRLSVTDGVSVSVSRTAGTSYQPVWSCTERGSAMAFELDLQPFVAGVSEYLVRVQIQGAGAGLESVVVDTITQINRAALPRLSRGGNRVQLVLGTQAETVQFLPSIVTGNHSQTVHEQESIDVETEVGFYKPILRPAEANTAAHVTWKIATPTPITAINYGGTICVKTANDRATLLHSFDGQTFVPDYEKADGDEPFDLMINRDVTPIPVGQREAYLRYEFQTQQYPRSYAGPGIQAARMLVQHEPRVKGFTPIEVTYCWIEHRESGDVERQHTQRIASPAEEYSINVGGYRDPTMQWVRLNLQGSAPADGKVTYGYSDGVDIGSGAAVKPALYEWGRNIALGKRYTLTGPQHAKNLDAGGDLTDGIIAPPDEDVSESYMPTNVMFEQDATAVITLDLGKTQKVAAVRIHAGQEAGFKLAYPKVIRVEVSEDGQNFSQTGEATHHQVFDPPANFQPWEHDDSPQYAMLPAGGRLAYAYRVVLERPQAARFVRVTCEALNGWGILLSEVQVFDQVAVQQDVPPHVYLPPLKQLAQPSPLAGSNP</sequence>
<reference evidence="1 2" key="1">
    <citation type="submission" date="2019-02" db="EMBL/GenBank/DDBJ databases">
        <title>Deep-cultivation of Planctomycetes and their phenomic and genomic characterization uncovers novel biology.</title>
        <authorList>
            <person name="Wiegand S."/>
            <person name="Jogler M."/>
            <person name="Boedeker C."/>
            <person name="Pinto D."/>
            <person name="Vollmers J."/>
            <person name="Rivas-Marin E."/>
            <person name="Kohn T."/>
            <person name="Peeters S.H."/>
            <person name="Heuer A."/>
            <person name="Rast P."/>
            <person name="Oberbeckmann S."/>
            <person name="Bunk B."/>
            <person name="Jeske O."/>
            <person name="Meyerdierks A."/>
            <person name="Storesund J.E."/>
            <person name="Kallscheuer N."/>
            <person name="Luecker S."/>
            <person name="Lage O.M."/>
            <person name="Pohl T."/>
            <person name="Merkel B.J."/>
            <person name="Hornburger P."/>
            <person name="Mueller R.-W."/>
            <person name="Bruemmer F."/>
            <person name="Labrenz M."/>
            <person name="Spormann A.M."/>
            <person name="Op den Camp H."/>
            <person name="Overmann J."/>
            <person name="Amann R."/>
            <person name="Jetten M.S.M."/>
            <person name="Mascher T."/>
            <person name="Medema M.H."/>
            <person name="Devos D.P."/>
            <person name="Kaster A.-K."/>
            <person name="Ovreas L."/>
            <person name="Rohde M."/>
            <person name="Galperin M.Y."/>
            <person name="Jogler C."/>
        </authorList>
    </citation>
    <scope>NUCLEOTIDE SEQUENCE [LARGE SCALE GENOMIC DNA]</scope>
    <source>
        <strain evidence="1 2">Q31a</strain>
    </source>
</reference>
<dbReference type="Gene3D" id="2.60.120.260">
    <property type="entry name" value="Galactose-binding domain-like"/>
    <property type="match status" value="1"/>
</dbReference>
<dbReference type="KEGG" id="ahel:Q31a_07760"/>
<dbReference type="OrthoDB" id="222978at2"/>
<protein>
    <submittedName>
        <fullName evidence="1">F5/8 type C domain protein</fullName>
    </submittedName>
</protein>
<gene>
    <name evidence="1" type="ORF">Q31a_07760</name>
</gene>
<dbReference type="SUPFAM" id="SSF49785">
    <property type="entry name" value="Galactose-binding domain-like"/>
    <property type="match status" value="1"/>
</dbReference>